<sequence length="168" mass="18916">MAVNAAVDYCITNQLQASSIISDSRSVLLALANVNNTGTDISKIKNKIFNHNGIIHLFWIKAHVGFAGNEKADEYAKEVTCKPDVDIATQYNTLFVKNIIKKEIVAEWQHRWDNSFKGREVFSIFSLVKTTRIQGDFYLNQLITGHGALAKYQAMFLEKKHPVSVVTL</sequence>
<organism evidence="2 3">
    <name type="scientific">Caerostris extrusa</name>
    <name type="common">Bark spider</name>
    <name type="synonym">Caerostris bankana</name>
    <dbReference type="NCBI Taxonomy" id="172846"/>
    <lineage>
        <taxon>Eukaryota</taxon>
        <taxon>Metazoa</taxon>
        <taxon>Ecdysozoa</taxon>
        <taxon>Arthropoda</taxon>
        <taxon>Chelicerata</taxon>
        <taxon>Arachnida</taxon>
        <taxon>Araneae</taxon>
        <taxon>Araneomorphae</taxon>
        <taxon>Entelegynae</taxon>
        <taxon>Araneoidea</taxon>
        <taxon>Araneidae</taxon>
        <taxon>Caerostris</taxon>
    </lineage>
</organism>
<dbReference type="Pfam" id="PF00075">
    <property type="entry name" value="RNase_H"/>
    <property type="match status" value="1"/>
</dbReference>
<dbReference type="AlphaFoldDB" id="A0AAV4SEN9"/>
<dbReference type="InterPro" id="IPR036397">
    <property type="entry name" value="RNaseH_sf"/>
</dbReference>
<dbReference type="Gene3D" id="3.30.420.10">
    <property type="entry name" value="Ribonuclease H-like superfamily/Ribonuclease H"/>
    <property type="match status" value="1"/>
</dbReference>
<dbReference type="SUPFAM" id="SSF53098">
    <property type="entry name" value="Ribonuclease H-like"/>
    <property type="match status" value="1"/>
</dbReference>
<feature type="domain" description="RNase H type-1" evidence="1">
    <location>
        <begin position="2"/>
        <end position="79"/>
    </location>
</feature>
<evidence type="ECO:0000259" key="1">
    <source>
        <dbReference type="Pfam" id="PF00075"/>
    </source>
</evidence>
<dbReference type="GO" id="GO:0004523">
    <property type="term" value="F:RNA-DNA hybrid ribonuclease activity"/>
    <property type="evidence" value="ECO:0007669"/>
    <property type="project" value="InterPro"/>
</dbReference>
<name>A0AAV4SEN9_CAEEX</name>
<dbReference type="GO" id="GO:0003676">
    <property type="term" value="F:nucleic acid binding"/>
    <property type="evidence" value="ECO:0007669"/>
    <property type="project" value="InterPro"/>
</dbReference>
<dbReference type="Proteomes" id="UP001054945">
    <property type="component" value="Unassembled WGS sequence"/>
</dbReference>
<reference evidence="2 3" key="1">
    <citation type="submission" date="2021-06" db="EMBL/GenBank/DDBJ databases">
        <title>Caerostris extrusa draft genome.</title>
        <authorList>
            <person name="Kono N."/>
            <person name="Arakawa K."/>
        </authorList>
    </citation>
    <scope>NUCLEOTIDE SEQUENCE [LARGE SCALE GENOMIC DNA]</scope>
</reference>
<proteinExistence type="predicted"/>
<dbReference type="InterPro" id="IPR012337">
    <property type="entry name" value="RNaseH-like_sf"/>
</dbReference>
<evidence type="ECO:0000313" key="2">
    <source>
        <dbReference type="EMBL" id="GIY30882.1"/>
    </source>
</evidence>
<evidence type="ECO:0000313" key="3">
    <source>
        <dbReference type="Proteomes" id="UP001054945"/>
    </source>
</evidence>
<comment type="caution">
    <text evidence="2">The sequence shown here is derived from an EMBL/GenBank/DDBJ whole genome shotgun (WGS) entry which is preliminary data.</text>
</comment>
<keyword evidence="3" id="KW-1185">Reference proteome</keyword>
<dbReference type="InterPro" id="IPR002156">
    <property type="entry name" value="RNaseH_domain"/>
</dbReference>
<gene>
    <name evidence="2" type="primary">AVEN_128653_1</name>
    <name evidence="2" type="ORF">CEXT_795211</name>
</gene>
<protein>
    <submittedName>
        <fullName evidence="2">RNase H domain-containing protein</fullName>
    </submittedName>
</protein>
<accession>A0AAV4SEN9</accession>
<dbReference type="EMBL" id="BPLR01009287">
    <property type="protein sequence ID" value="GIY30882.1"/>
    <property type="molecule type" value="Genomic_DNA"/>
</dbReference>